<evidence type="ECO:0000256" key="1">
    <source>
        <dbReference type="ARBA" id="ARBA00022737"/>
    </source>
</evidence>
<dbReference type="FunFam" id="1.25.40.10:FF:000285">
    <property type="entry name" value="Pentatricopeptide repeat-containing protein, chloroplastic"/>
    <property type="match status" value="1"/>
</dbReference>
<dbReference type="PANTHER" id="PTHR24015">
    <property type="entry name" value="OS07G0578800 PROTEIN-RELATED"/>
    <property type="match status" value="1"/>
</dbReference>
<evidence type="ECO:0000256" key="2">
    <source>
        <dbReference type="PROSITE-ProRule" id="PRU00708"/>
    </source>
</evidence>
<dbReference type="EMBL" id="JABFUD020000009">
    <property type="protein sequence ID" value="KAI5075823.1"/>
    <property type="molecule type" value="Genomic_DNA"/>
</dbReference>
<accession>A0A9D4UXG8</accession>
<dbReference type="Pfam" id="PF14432">
    <property type="entry name" value="DYW_deaminase"/>
    <property type="match status" value="1"/>
</dbReference>
<dbReference type="Pfam" id="PF01535">
    <property type="entry name" value="PPR"/>
    <property type="match status" value="1"/>
</dbReference>
<keyword evidence="1" id="KW-0677">Repeat</keyword>
<dbReference type="FunFam" id="1.25.40.10:FF:000158">
    <property type="entry name" value="pentatricopeptide repeat-containing protein At2g33680"/>
    <property type="match status" value="1"/>
</dbReference>
<dbReference type="Proteomes" id="UP000886520">
    <property type="component" value="Chromosome 9"/>
</dbReference>
<dbReference type="GO" id="GO:0009451">
    <property type="term" value="P:RNA modification"/>
    <property type="evidence" value="ECO:0007669"/>
    <property type="project" value="InterPro"/>
</dbReference>
<dbReference type="GO" id="GO:0048731">
    <property type="term" value="P:system development"/>
    <property type="evidence" value="ECO:0007669"/>
    <property type="project" value="UniProtKB-ARBA"/>
</dbReference>
<dbReference type="PANTHER" id="PTHR24015:SF548">
    <property type="entry name" value="OS08G0340900 PROTEIN"/>
    <property type="match status" value="1"/>
</dbReference>
<proteinExistence type="predicted"/>
<dbReference type="Pfam" id="PF13041">
    <property type="entry name" value="PPR_2"/>
    <property type="match status" value="4"/>
</dbReference>
<dbReference type="InterPro" id="IPR011990">
    <property type="entry name" value="TPR-like_helical_dom_sf"/>
</dbReference>
<evidence type="ECO:0000259" key="4">
    <source>
        <dbReference type="Pfam" id="PF14432"/>
    </source>
</evidence>
<keyword evidence="6" id="KW-1185">Reference proteome</keyword>
<sequence length="1028" mass="113534">MANLYPQFAQLPSQSLPPSINFSQQQRPPAESPPQPLLPPNAVAVTSPSVIGVTPTLQILHSAAKNTATINLWQCPPDETDLKNVSPTFLSYNTDFCSGKVRDCSSRVEEVNDSLDSLSLKSNLTISVQIMKSRQNEGKHVSNDILCHLVGRCMEENNLAAGRDVYSLIVGSGLESDASLGNCVVRMLTYFEEFKEANEVFSKLVKPDVITWTAILSANVKLGDYNRAIDLYREMVEARVKPDGHVFVEVLKACMGTATERHTQQIHASIIEHGLEHDAFVGSSLVGLYVKSGTFQDVSIAFCRLPNRNTVTWSTLMFGCIYHKSGKEVPELFEQMQQEGAEPDKGTYVCLLAAASDTEDLEQGRQVHNQILVCGASVNSYVGNALVDMYVKCGCVEDAQVVFDSLFSRDVVTWSSLLLGYAEEGRGQVAFQLFDRMQQEGVVPNEVTHINILKACSVLEQGHLVHEYMITHGSLLNVQVGTALIDMYLRCGSVSGALFVFTNLSQKNVITWSTMIAGCVEFGLFDDALDLLQSMQDQGIEPNEITFLSLLKACSLQGSIEHGRQLHTQATNSGLGSRVAVGNALIDMYATCHSLEDARVVFQRMPNRDVVSWTSMLKLHAHHESLGPEGIQVFQQMKQDGIEPNPITYGYVLKLMSRTAAIEQGRQIHAYIVETGIEFNELIINALLDLYANCGGLMNAFVAFQRTQKKNVSNWSALLMGCAQHRDYSSALGVFSNMLESGLKPDGVVFLCLLSACKLVSEGCQLMKSMRDDHGILPTLEHQNSMVDILGHAGYLDEAEDLLECNPSSSNAVGWTSLLHACKVHIDVDTAKRCFNNVVVLDPKASSAFVLMSSVYSHAGMLHSGEELEARRRKEIGWKKLAHSCIEVDNEVHNFRVGDKLHCRSADIYAKLDALNVQLKKEGYAPRVDLVLGPMSKEKKEEALCGHSEKLAIAFGLISLPHGMTIRVSKNLRMCGDCHNTSKLISRIEKRDIFVNDTYGVHRFSEGVCSCDDYCYQIFKGDVLQVKR</sequence>
<reference evidence="5" key="1">
    <citation type="submission" date="2021-01" db="EMBL/GenBank/DDBJ databases">
        <title>Adiantum capillus-veneris genome.</title>
        <authorList>
            <person name="Fang Y."/>
            <person name="Liao Q."/>
        </authorList>
    </citation>
    <scope>NUCLEOTIDE SEQUENCE</scope>
    <source>
        <strain evidence="5">H3</strain>
        <tissue evidence="5">Leaf</tissue>
    </source>
</reference>
<dbReference type="InterPro" id="IPR032867">
    <property type="entry name" value="DYW_dom"/>
</dbReference>
<dbReference type="InterPro" id="IPR002885">
    <property type="entry name" value="PPR_rpt"/>
</dbReference>
<feature type="compositionally biased region" description="Pro residues" evidence="3">
    <location>
        <begin position="30"/>
        <end position="39"/>
    </location>
</feature>
<feature type="region of interest" description="Disordered" evidence="3">
    <location>
        <begin position="15"/>
        <end position="40"/>
    </location>
</feature>
<evidence type="ECO:0000313" key="6">
    <source>
        <dbReference type="Proteomes" id="UP000886520"/>
    </source>
</evidence>
<name>A0A9D4UXG8_ADICA</name>
<dbReference type="GO" id="GO:0008270">
    <property type="term" value="F:zinc ion binding"/>
    <property type="evidence" value="ECO:0007669"/>
    <property type="project" value="InterPro"/>
</dbReference>
<feature type="repeat" description="PPR" evidence="2">
    <location>
        <begin position="309"/>
        <end position="343"/>
    </location>
</feature>
<evidence type="ECO:0000313" key="5">
    <source>
        <dbReference type="EMBL" id="KAI5075823.1"/>
    </source>
</evidence>
<evidence type="ECO:0000256" key="3">
    <source>
        <dbReference type="SAM" id="MobiDB-lite"/>
    </source>
</evidence>
<dbReference type="FunFam" id="1.25.40.10:FF:000031">
    <property type="entry name" value="Pentatricopeptide repeat-containing protein mitochondrial"/>
    <property type="match status" value="1"/>
</dbReference>
<dbReference type="PROSITE" id="PS51375">
    <property type="entry name" value="PPR"/>
    <property type="match status" value="6"/>
</dbReference>
<dbReference type="InterPro" id="IPR046960">
    <property type="entry name" value="PPR_At4g14850-like_plant"/>
</dbReference>
<dbReference type="FunFam" id="1.25.40.10:FF:000344">
    <property type="entry name" value="Pentatricopeptide repeat-containing protein"/>
    <property type="match status" value="1"/>
</dbReference>
<dbReference type="Pfam" id="PF13812">
    <property type="entry name" value="PPR_3"/>
    <property type="match status" value="2"/>
</dbReference>
<feature type="repeat" description="PPR" evidence="2">
    <location>
        <begin position="410"/>
        <end position="444"/>
    </location>
</feature>
<dbReference type="Gene3D" id="1.25.40.10">
    <property type="entry name" value="Tetratricopeptide repeat domain"/>
    <property type="match status" value="6"/>
</dbReference>
<dbReference type="NCBIfam" id="TIGR00756">
    <property type="entry name" value="PPR"/>
    <property type="match status" value="5"/>
</dbReference>
<dbReference type="GO" id="GO:0003723">
    <property type="term" value="F:RNA binding"/>
    <property type="evidence" value="ECO:0007669"/>
    <property type="project" value="InterPro"/>
</dbReference>
<dbReference type="AlphaFoldDB" id="A0A9D4UXG8"/>
<feature type="repeat" description="PPR" evidence="2">
    <location>
        <begin position="609"/>
        <end position="644"/>
    </location>
</feature>
<organism evidence="5 6">
    <name type="scientific">Adiantum capillus-veneris</name>
    <name type="common">Maidenhair fern</name>
    <dbReference type="NCBI Taxonomy" id="13818"/>
    <lineage>
        <taxon>Eukaryota</taxon>
        <taxon>Viridiplantae</taxon>
        <taxon>Streptophyta</taxon>
        <taxon>Embryophyta</taxon>
        <taxon>Tracheophyta</taxon>
        <taxon>Polypodiopsida</taxon>
        <taxon>Polypodiidae</taxon>
        <taxon>Polypodiales</taxon>
        <taxon>Pteridineae</taxon>
        <taxon>Pteridaceae</taxon>
        <taxon>Vittarioideae</taxon>
        <taxon>Adiantum</taxon>
    </lineage>
</organism>
<feature type="repeat" description="PPR" evidence="2">
    <location>
        <begin position="508"/>
        <end position="542"/>
    </location>
</feature>
<comment type="caution">
    <text evidence="5">The sequence shown here is derived from an EMBL/GenBank/DDBJ whole genome shotgun (WGS) entry which is preliminary data.</text>
</comment>
<dbReference type="OrthoDB" id="75250at2759"/>
<protein>
    <recommendedName>
        <fullName evidence="4">DYW domain-containing protein</fullName>
    </recommendedName>
</protein>
<gene>
    <name evidence="5" type="ORF">GOP47_0009899</name>
</gene>
<feature type="repeat" description="PPR" evidence="2">
    <location>
        <begin position="208"/>
        <end position="242"/>
    </location>
</feature>
<feature type="repeat" description="PPR" evidence="2">
    <location>
        <begin position="711"/>
        <end position="745"/>
    </location>
</feature>
<feature type="domain" description="DYW" evidence="4">
    <location>
        <begin position="923"/>
        <end position="1014"/>
    </location>
</feature>